<keyword evidence="1" id="KW-0547">Nucleotide-binding</keyword>
<evidence type="ECO:0000313" key="4">
    <source>
        <dbReference type="EMBL" id="KAK0440069.1"/>
    </source>
</evidence>
<evidence type="ECO:0000313" key="5">
    <source>
        <dbReference type="Proteomes" id="UP001175226"/>
    </source>
</evidence>
<comment type="cofactor">
    <cofactor evidence="1">
        <name>Mg(2+)</name>
        <dbReference type="ChEBI" id="CHEBI:18420"/>
    </cofactor>
</comment>
<dbReference type="GO" id="GO:0006281">
    <property type="term" value="P:DNA repair"/>
    <property type="evidence" value="ECO:0007669"/>
    <property type="project" value="UniProtKB-KW"/>
</dbReference>
<evidence type="ECO:0000256" key="2">
    <source>
        <dbReference type="SAM" id="MobiDB-lite"/>
    </source>
</evidence>
<comment type="catalytic activity">
    <reaction evidence="1">
        <text>ATP + H2O = ADP + phosphate + H(+)</text>
        <dbReference type="Rhea" id="RHEA:13065"/>
        <dbReference type="ChEBI" id="CHEBI:15377"/>
        <dbReference type="ChEBI" id="CHEBI:15378"/>
        <dbReference type="ChEBI" id="CHEBI:30616"/>
        <dbReference type="ChEBI" id="CHEBI:43474"/>
        <dbReference type="ChEBI" id="CHEBI:456216"/>
        <dbReference type="EC" id="5.6.2.3"/>
    </reaction>
</comment>
<keyword evidence="1" id="KW-0067">ATP-binding</keyword>
<comment type="caution">
    <text evidence="4">The sequence shown here is derived from an EMBL/GenBank/DDBJ whole genome shotgun (WGS) entry which is preliminary data.</text>
</comment>
<dbReference type="SUPFAM" id="SSF52540">
    <property type="entry name" value="P-loop containing nucleoside triphosphate hydrolases"/>
    <property type="match status" value="1"/>
</dbReference>
<sequence length="165" mass="17437">MSTMTTATNTAKRKAKSTPSTAKRPAKKPRQTLDSFFAPQVAVCNDDPGGQATTKQVSLSAEQIKVLRMVVNDEQNVFFTGAAGTGKSLLLRAIINALRAKYAKDPDAVAVTASTGMAASNIGGALPVVGPIPGTSLNHPPQDKLFMLGVLWHLRWMTSTISSNV</sequence>
<proteinExistence type="inferred from homology"/>
<dbReference type="GO" id="GO:0000723">
    <property type="term" value="P:telomere maintenance"/>
    <property type="evidence" value="ECO:0007669"/>
    <property type="project" value="InterPro"/>
</dbReference>
<dbReference type="PANTHER" id="PTHR47642">
    <property type="entry name" value="ATP-DEPENDENT DNA HELICASE"/>
    <property type="match status" value="1"/>
</dbReference>
<dbReference type="GO" id="GO:0043139">
    <property type="term" value="F:5'-3' DNA helicase activity"/>
    <property type="evidence" value="ECO:0007669"/>
    <property type="project" value="UniProtKB-EC"/>
</dbReference>
<dbReference type="InterPro" id="IPR051055">
    <property type="entry name" value="PIF1_helicase"/>
</dbReference>
<dbReference type="GO" id="GO:0016787">
    <property type="term" value="F:hydrolase activity"/>
    <property type="evidence" value="ECO:0007669"/>
    <property type="project" value="UniProtKB-KW"/>
</dbReference>
<dbReference type="PANTHER" id="PTHR47642:SF5">
    <property type="entry name" value="ATP-DEPENDENT DNA HELICASE"/>
    <property type="match status" value="1"/>
</dbReference>
<reference evidence="4" key="1">
    <citation type="submission" date="2023-06" db="EMBL/GenBank/DDBJ databases">
        <authorList>
            <consortium name="Lawrence Berkeley National Laboratory"/>
            <person name="Ahrendt S."/>
            <person name="Sahu N."/>
            <person name="Indic B."/>
            <person name="Wong-Bajracharya J."/>
            <person name="Merenyi Z."/>
            <person name="Ke H.-M."/>
            <person name="Monk M."/>
            <person name="Kocsube S."/>
            <person name="Drula E."/>
            <person name="Lipzen A."/>
            <person name="Balint B."/>
            <person name="Henrissat B."/>
            <person name="Andreopoulos B."/>
            <person name="Martin F.M."/>
            <person name="Harder C.B."/>
            <person name="Rigling D."/>
            <person name="Ford K.L."/>
            <person name="Foster G.D."/>
            <person name="Pangilinan J."/>
            <person name="Papanicolaou A."/>
            <person name="Barry K."/>
            <person name="LaButti K."/>
            <person name="Viragh M."/>
            <person name="Koriabine M."/>
            <person name="Yan M."/>
            <person name="Riley R."/>
            <person name="Champramary S."/>
            <person name="Plett K.L."/>
            <person name="Tsai I.J."/>
            <person name="Slot J."/>
            <person name="Sipos G."/>
            <person name="Plett J."/>
            <person name="Nagy L.G."/>
            <person name="Grigoriev I.V."/>
        </authorList>
    </citation>
    <scope>NUCLEOTIDE SEQUENCE</scope>
    <source>
        <strain evidence="4">FPL87.14</strain>
    </source>
</reference>
<keyword evidence="1" id="KW-0347">Helicase</keyword>
<accession>A0AA39JCZ2</accession>
<dbReference type="Gene3D" id="3.40.50.300">
    <property type="entry name" value="P-loop containing nucleotide triphosphate hydrolases"/>
    <property type="match status" value="1"/>
</dbReference>
<gene>
    <name evidence="4" type="ORF">EV421DRAFT_804405</name>
</gene>
<evidence type="ECO:0000259" key="3">
    <source>
        <dbReference type="Pfam" id="PF05970"/>
    </source>
</evidence>
<name>A0AA39JCZ2_9AGAR</name>
<dbReference type="EMBL" id="JAUEPT010000035">
    <property type="protein sequence ID" value="KAK0440069.1"/>
    <property type="molecule type" value="Genomic_DNA"/>
</dbReference>
<evidence type="ECO:0000256" key="1">
    <source>
        <dbReference type="RuleBase" id="RU363044"/>
    </source>
</evidence>
<dbReference type="Proteomes" id="UP001175226">
    <property type="component" value="Unassembled WGS sequence"/>
</dbReference>
<comment type="similarity">
    <text evidence="1">Belongs to the helicase family.</text>
</comment>
<dbReference type="EC" id="5.6.2.3" evidence="1"/>
<feature type="domain" description="DNA helicase Pif1-like DEAD-box helicase" evidence="3">
    <location>
        <begin position="59"/>
        <end position="124"/>
    </location>
</feature>
<keyword evidence="1" id="KW-0233">DNA recombination</keyword>
<keyword evidence="1" id="KW-0234">DNA repair</keyword>
<dbReference type="Pfam" id="PF05970">
    <property type="entry name" value="PIF1"/>
    <property type="match status" value="1"/>
</dbReference>
<dbReference type="AlphaFoldDB" id="A0AA39JCZ2"/>
<dbReference type="GO" id="GO:0006310">
    <property type="term" value="P:DNA recombination"/>
    <property type="evidence" value="ECO:0007669"/>
    <property type="project" value="UniProtKB-KW"/>
</dbReference>
<dbReference type="InterPro" id="IPR010285">
    <property type="entry name" value="DNA_helicase_pif1-like_DEAD"/>
</dbReference>
<keyword evidence="1" id="KW-0378">Hydrolase</keyword>
<dbReference type="InterPro" id="IPR027417">
    <property type="entry name" value="P-loop_NTPase"/>
</dbReference>
<keyword evidence="5" id="KW-1185">Reference proteome</keyword>
<feature type="region of interest" description="Disordered" evidence="2">
    <location>
        <begin position="1"/>
        <end position="32"/>
    </location>
</feature>
<keyword evidence="1" id="KW-0227">DNA damage</keyword>
<organism evidence="4 5">
    <name type="scientific">Armillaria borealis</name>
    <dbReference type="NCBI Taxonomy" id="47425"/>
    <lineage>
        <taxon>Eukaryota</taxon>
        <taxon>Fungi</taxon>
        <taxon>Dikarya</taxon>
        <taxon>Basidiomycota</taxon>
        <taxon>Agaricomycotina</taxon>
        <taxon>Agaricomycetes</taxon>
        <taxon>Agaricomycetidae</taxon>
        <taxon>Agaricales</taxon>
        <taxon>Marasmiineae</taxon>
        <taxon>Physalacriaceae</taxon>
        <taxon>Armillaria</taxon>
    </lineage>
</organism>
<feature type="compositionally biased region" description="Low complexity" evidence="2">
    <location>
        <begin position="1"/>
        <end position="10"/>
    </location>
</feature>
<dbReference type="GO" id="GO:0005524">
    <property type="term" value="F:ATP binding"/>
    <property type="evidence" value="ECO:0007669"/>
    <property type="project" value="UniProtKB-KW"/>
</dbReference>
<protein>
    <recommendedName>
        <fullName evidence="1">ATP-dependent DNA helicase</fullName>
        <ecNumber evidence="1">5.6.2.3</ecNumber>
    </recommendedName>
</protein>